<dbReference type="PANTHER" id="PTHR35043">
    <property type="entry name" value="TRANSCRIPTION FACTOR DOMAIN-CONTAINING PROTEIN"/>
    <property type="match status" value="1"/>
</dbReference>
<evidence type="ECO:0000313" key="3">
    <source>
        <dbReference type="EMBL" id="KAK0648036.1"/>
    </source>
</evidence>
<gene>
    <name evidence="3" type="ORF">B0T16DRAFT_407609</name>
</gene>
<protein>
    <submittedName>
        <fullName evidence="3">Uncharacterized protein</fullName>
    </submittedName>
</protein>
<evidence type="ECO:0000313" key="4">
    <source>
        <dbReference type="Proteomes" id="UP001174936"/>
    </source>
</evidence>
<dbReference type="AlphaFoldDB" id="A0AA40CQV2"/>
<comment type="caution">
    <text evidence="3">The sequence shown here is derived from an EMBL/GenBank/DDBJ whole genome shotgun (WGS) entry which is preliminary data.</text>
</comment>
<dbReference type="EMBL" id="JAULSV010000003">
    <property type="protein sequence ID" value="KAK0648036.1"/>
    <property type="molecule type" value="Genomic_DNA"/>
</dbReference>
<keyword evidence="2" id="KW-0812">Transmembrane</keyword>
<feature type="region of interest" description="Disordered" evidence="1">
    <location>
        <begin position="75"/>
        <end position="96"/>
    </location>
</feature>
<dbReference type="PANTHER" id="PTHR35043:SF7">
    <property type="entry name" value="TRANSCRIPTION FACTOR DOMAIN-CONTAINING PROTEIN"/>
    <property type="match status" value="1"/>
</dbReference>
<keyword evidence="2" id="KW-0472">Membrane</keyword>
<sequence>MFFALVSSGIYGGIHALAWHSTFPNEGEKRFWRVSSLILAAPPAAALAAWGLFIMATTVFRAVINIVTQIRRHSAPSKSPTEAGSDHRGERTEQEGLSFRKRWGERLKAWMEVTGATLVFLIQGFGPSVLLFVYFPARVYLIWESFRTVFCLPPEVYIAAEWPQYLPHIT</sequence>
<reference evidence="3" key="1">
    <citation type="submission" date="2023-06" db="EMBL/GenBank/DDBJ databases">
        <title>Genome-scale phylogeny and comparative genomics of the fungal order Sordariales.</title>
        <authorList>
            <consortium name="Lawrence Berkeley National Laboratory"/>
            <person name="Hensen N."/>
            <person name="Bonometti L."/>
            <person name="Westerberg I."/>
            <person name="Brannstrom I.O."/>
            <person name="Guillou S."/>
            <person name="Cros-Aarteil S."/>
            <person name="Calhoun S."/>
            <person name="Haridas S."/>
            <person name="Kuo A."/>
            <person name="Mondo S."/>
            <person name="Pangilinan J."/>
            <person name="Riley R."/>
            <person name="Labutti K."/>
            <person name="Andreopoulos B."/>
            <person name="Lipzen A."/>
            <person name="Chen C."/>
            <person name="Yanf M."/>
            <person name="Daum C."/>
            <person name="Ng V."/>
            <person name="Clum A."/>
            <person name="Steindorff A."/>
            <person name="Ohm R."/>
            <person name="Martin F."/>
            <person name="Silar P."/>
            <person name="Natvig D."/>
            <person name="Lalanne C."/>
            <person name="Gautier V."/>
            <person name="Ament-Velasquez S.L."/>
            <person name="Kruys A."/>
            <person name="Hutchinson M.I."/>
            <person name="Powell A.J."/>
            <person name="Barry K."/>
            <person name="Miller A.N."/>
            <person name="Grigoriev I.V."/>
            <person name="Debuchy R."/>
            <person name="Gladieux P."/>
            <person name="Thoren M.H."/>
            <person name="Johannesson H."/>
        </authorList>
    </citation>
    <scope>NUCLEOTIDE SEQUENCE</scope>
    <source>
        <strain evidence="3">SMH2532-1</strain>
    </source>
</reference>
<evidence type="ECO:0000256" key="2">
    <source>
        <dbReference type="SAM" id="Phobius"/>
    </source>
</evidence>
<feature type="transmembrane region" description="Helical" evidence="2">
    <location>
        <begin position="109"/>
        <end position="135"/>
    </location>
</feature>
<name>A0AA40CQV2_9PEZI</name>
<proteinExistence type="predicted"/>
<organism evidence="3 4">
    <name type="scientific">Cercophora newfieldiana</name>
    <dbReference type="NCBI Taxonomy" id="92897"/>
    <lineage>
        <taxon>Eukaryota</taxon>
        <taxon>Fungi</taxon>
        <taxon>Dikarya</taxon>
        <taxon>Ascomycota</taxon>
        <taxon>Pezizomycotina</taxon>
        <taxon>Sordariomycetes</taxon>
        <taxon>Sordariomycetidae</taxon>
        <taxon>Sordariales</taxon>
        <taxon>Lasiosphaeriaceae</taxon>
        <taxon>Cercophora</taxon>
    </lineage>
</organism>
<dbReference type="Proteomes" id="UP001174936">
    <property type="component" value="Unassembled WGS sequence"/>
</dbReference>
<evidence type="ECO:0000256" key="1">
    <source>
        <dbReference type="SAM" id="MobiDB-lite"/>
    </source>
</evidence>
<keyword evidence="4" id="KW-1185">Reference proteome</keyword>
<accession>A0AA40CQV2</accession>
<feature type="compositionally biased region" description="Basic and acidic residues" evidence="1">
    <location>
        <begin position="84"/>
        <end position="94"/>
    </location>
</feature>
<keyword evidence="2" id="KW-1133">Transmembrane helix</keyword>
<feature type="transmembrane region" description="Helical" evidence="2">
    <location>
        <begin position="40"/>
        <end position="64"/>
    </location>
</feature>